<keyword evidence="3" id="KW-1185">Reference proteome</keyword>
<feature type="compositionally biased region" description="Low complexity" evidence="1">
    <location>
        <begin position="355"/>
        <end position="365"/>
    </location>
</feature>
<organism evidence="2 3">
    <name type="scientific">Oculimacula yallundae</name>
    <dbReference type="NCBI Taxonomy" id="86028"/>
    <lineage>
        <taxon>Eukaryota</taxon>
        <taxon>Fungi</taxon>
        <taxon>Dikarya</taxon>
        <taxon>Ascomycota</taxon>
        <taxon>Pezizomycotina</taxon>
        <taxon>Leotiomycetes</taxon>
        <taxon>Helotiales</taxon>
        <taxon>Ploettnerulaceae</taxon>
        <taxon>Oculimacula</taxon>
    </lineage>
</organism>
<evidence type="ECO:0000313" key="2">
    <source>
        <dbReference type="EMBL" id="KAL2076020.1"/>
    </source>
</evidence>
<name>A0ABR4D1N8_9HELO</name>
<reference evidence="2 3" key="1">
    <citation type="journal article" date="2024" name="Commun. Biol.">
        <title>Comparative genomic analysis of thermophilic fungi reveals convergent evolutionary adaptations and gene losses.</title>
        <authorList>
            <person name="Steindorff A.S."/>
            <person name="Aguilar-Pontes M.V."/>
            <person name="Robinson A.J."/>
            <person name="Andreopoulos B."/>
            <person name="LaButti K."/>
            <person name="Kuo A."/>
            <person name="Mondo S."/>
            <person name="Riley R."/>
            <person name="Otillar R."/>
            <person name="Haridas S."/>
            <person name="Lipzen A."/>
            <person name="Grimwood J."/>
            <person name="Schmutz J."/>
            <person name="Clum A."/>
            <person name="Reid I.D."/>
            <person name="Moisan M.C."/>
            <person name="Butler G."/>
            <person name="Nguyen T.T.M."/>
            <person name="Dewar K."/>
            <person name="Conant G."/>
            <person name="Drula E."/>
            <person name="Henrissat B."/>
            <person name="Hansel C."/>
            <person name="Singer S."/>
            <person name="Hutchinson M.I."/>
            <person name="de Vries R.P."/>
            <person name="Natvig D.O."/>
            <person name="Powell A.J."/>
            <person name="Tsang A."/>
            <person name="Grigoriev I.V."/>
        </authorList>
    </citation>
    <scope>NUCLEOTIDE SEQUENCE [LARGE SCALE GENOMIC DNA]</scope>
    <source>
        <strain evidence="2 3">CBS 494.80</strain>
    </source>
</reference>
<feature type="compositionally biased region" description="Low complexity" evidence="1">
    <location>
        <begin position="331"/>
        <end position="342"/>
    </location>
</feature>
<dbReference type="EMBL" id="JAZHXI010000001">
    <property type="protein sequence ID" value="KAL2076020.1"/>
    <property type="molecule type" value="Genomic_DNA"/>
</dbReference>
<evidence type="ECO:0000256" key="1">
    <source>
        <dbReference type="SAM" id="MobiDB-lite"/>
    </source>
</evidence>
<protein>
    <submittedName>
        <fullName evidence="2">Uncharacterized protein</fullName>
    </submittedName>
</protein>
<proteinExistence type="predicted"/>
<evidence type="ECO:0000313" key="3">
    <source>
        <dbReference type="Proteomes" id="UP001595075"/>
    </source>
</evidence>
<gene>
    <name evidence="2" type="ORF">VTL71DRAFT_963</name>
</gene>
<feature type="compositionally biased region" description="Polar residues" evidence="1">
    <location>
        <begin position="318"/>
        <end position="330"/>
    </location>
</feature>
<dbReference type="Proteomes" id="UP001595075">
    <property type="component" value="Unassembled WGS sequence"/>
</dbReference>
<accession>A0ABR4D1N8</accession>
<sequence>MNTSQLSSNDCKVKVRKYVLVSKPSRLQQKRGRVVVQSPLLNITKDVLFVPVRVLHGKEYNLVCYLPRADIERDSSDAYRRQHASNTPSFIEAHGSAICDSDPSDNFVYSQNDRFWIYVDSKTNEYIDKIPVINLRTFQSGAVPIDHVCWFPRIQSTTWCPVAEARCEQLWTPGGPIREQKLIGSNNYTLWSFVICQFTNGAGTIARTVRIPAKDDESQESHYLSRPESASYFLDRRQHMMIKLHSNSLSQQLEISLPTPPASPELIIIKDTKKGKAKVPLPAAPIQAPPSEVNSVWMRIKDLADCRGSRNSQYVLKNSSIHPRTHQSVESSMYRGHSSSMSVPPSDYDSHSDSYSDSMGSYSRDVSPPRVEGVDEDKLRKYMDGQQVNTGIILKELLKFRPNEDHGERSDGLAFSAADPSIAKDPTRIFANWDANKPSHNPNLDNLCQNGDPHCPYTTKATCKHYHPDPSKCQLNKQARLELHDPEPANLSREWRAWAQANRSITQDRQVDHEHCIARLRPYPAGAGDCMLAGNPLKTHVCCLWDPKDLDGLPQNFTRAYTKSKVADAERHRLTIFDQSALVKTESRLVDFGLVDDSLSWGGKTLLRELDEGILGEDLGYLKMDTEMVDVGTGLQALGQMPGEFGEALF</sequence>
<feature type="region of interest" description="Disordered" evidence="1">
    <location>
        <begin position="318"/>
        <end position="371"/>
    </location>
</feature>
<comment type="caution">
    <text evidence="2">The sequence shown here is derived from an EMBL/GenBank/DDBJ whole genome shotgun (WGS) entry which is preliminary data.</text>
</comment>